<dbReference type="eggNOG" id="KOG1721">
    <property type="taxonomic scope" value="Eukaryota"/>
</dbReference>
<gene>
    <name evidence="11" type="ORF">WG66_6143</name>
</gene>
<dbReference type="Proteomes" id="UP000054988">
    <property type="component" value="Unassembled WGS sequence"/>
</dbReference>
<dbReference type="InterPro" id="IPR036236">
    <property type="entry name" value="Znf_C2H2_sf"/>
</dbReference>
<feature type="domain" description="C2H2-type" evidence="10">
    <location>
        <begin position="298"/>
        <end position="328"/>
    </location>
</feature>
<comment type="subcellular location">
    <subcellularLocation>
        <location evidence="1">Nucleus</location>
    </subcellularLocation>
</comment>
<feature type="region of interest" description="Disordered" evidence="9">
    <location>
        <begin position="154"/>
        <end position="184"/>
    </location>
</feature>
<dbReference type="InterPro" id="IPR051061">
    <property type="entry name" value="Zinc_finger_trans_reg"/>
</dbReference>
<keyword evidence="2" id="KW-0479">Metal-binding</keyword>
<evidence type="ECO:0000259" key="10">
    <source>
        <dbReference type="PROSITE" id="PS50157"/>
    </source>
</evidence>
<evidence type="ECO:0000256" key="4">
    <source>
        <dbReference type="ARBA" id="ARBA00022833"/>
    </source>
</evidence>
<evidence type="ECO:0000256" key="1">
    <source>
        <dbReference type="ARBA" id="ARBA00004123"/>
    </source>
</evidence>
<evidence type="ECO:0000256" key="7">
    <source>
        <dbReference type="ARBA" id="ARBA00023242"/>
    </source>
</evidence>
<dbReference type="PANTHER" id="PTHR46179">
    <property type="entry name" value="ZINC FINGER PROTEIN"/>
    <property type="match status" value="1"/>
</dbReference>
<protein>
    <recommendedName>
        <fullName evidence="10">C2H2-type domain-containing protein</fullName>
    </recommendedName>
</protein>
<evidence type="ECO:0000256" key="8">
    <source>
        <dbReference type="PROSITE-ProRule" id="PRU00042"/>
    </source>
</evidence>
<dbReference type="SUPFAM" id="SSF57667">
    <property type="entry name" value="beta-beta-alpha zinc fingers"/>
    <property type="match status" value="1"/>
</dbReference>
<dbReference type="PROSITE" id="PS50157">
    <property type="entry name" value="ZINC_FINGER_C2H2_2"/>
    <property type="match status" value="1"/>
</dbReference>
<evidence type="ECO:0000313" key="12">
    <source>
        <dbReference type="Proteomes" id="UP000054988"/>
    </source>
</evidence>
<feature type="compositionally biased region" description="Polar residues" evidence="9">
    <location>
        <begin position="172"/>
        <end position="184"/>
    </location>
</feature>
<proteinExistence type="predicted"/>
<accession>A0A0W0FXT9</accession>
<evidence type="ECO:0000256" key="5">
    <source>
        <dbReference type="ARBA" id="ARBA00023015"/>
    </source>
</evidence>
<comment type="caution">
    <text evidence="11">The sequence shown here is derived from an EMBL/GenBank/DDBJ whole genome shotgun (WGS) entry which is preliminary data.</text>
</comment>
<keyword evidence="3 8" id="KW-0863">Zinc-finger</keyword>
<dbReference type="AlphaFoldDB" id="A0A0W0FXT9"/>
<dbReference type="InterPro" id="IPR013087">
    <property type="entry name" value="Znf_C2H2_type"/>
</dbReference>
<dbReference type="PANTHER" id="PTHR46179:SF13">
    <property type="entry name" value="C2H2-TYPE DOMAIN-CONTAINING PROTEIN"/>
    <property type="match status" value="1"/>
</dbReference>
<dbReference type="Gene3D" id="3.30.160.60">
    <property type="entry name" value="Classic Zinc Finger"/>
    <property type="match status" value="1"/>
</dbReference>
<keyword evidence="4" id="KW-0862">Zinc</keyword>
<dbReference type="PROSITE" id="PS00028">
    <property type="entry name" value="ZINC_FINGER_C2H2_1"/>
    <property type="match status" value="1"/>
</dbReference>
<evidence type="ECO:0000313" key="11">
    <source>
        <dbReference type="EMBL" id="KTB41175.1"/>
    </source>
</evidence>
<keyword evidence="6" id="KW-0804">Transcription</keyword>
<dbReference type="GO" id="GO:0008270">
    <property type="term" value="F:zinc ion binding"/>
    <property type="evidence" value="ECO:0007669"/>
    <property type="project" value="UniProtKB-KW"/>
</dbReference>
<organism evidence="11 12">
    <name type="scientific">Moniliophthora roreri</name>
    <name type="common">Frosty pod rot fungus</name>
    <name type="synonym">Monilia roreri</name>
    <dbReference type="NCBI Taxonomy" id="221103"/>
    <lineage>
        <taxon>Eukaryota</taxon>
        <taxon>Fungi</taxon>
        <taxon>Dikarya</taxon>
        <taxon>Basidiomycota</taxon>
        <taxon>Agaricomycotina</taxon>
        <taxon>Agaricomycetes</taxon>
        <taxon>Agaricomycetidae</taxon>
        <taxon>Agaricales</taxon>
        <taxon>Marasmiineae</taxon>
        <taxon>Marasmiaceae</taxon>
        <taxon>Moniliophthora</taxon>
    </lineage>
</organism>
<evidence type="ECO:0000256" key="3">
    <source>
        <dbReference type="ARBA" id="ARBA00022771"/>
    </source>
</evidence>
<sequence>MSNAYGMPGFDFYNNDYAKLQQQFDLYNSQTTAGEVLAPHPDLFESELDSSLAGIDPLTLELLTVNNSDAFTLLRSETPTCGPPSTLTVSSESASAYDSLSSYSESFYSSTSPYSTSNYSFPLDSLDMDFQRIDVTATSDYGAGSQLGLLDSVDPSTFGALPPTPPRSPPSHGQNNGKVYNGRSSFSDYGPATRSVLPSGFYNSLDYATSINPAAVSPTHITTQLPITPSSIPLAQPTDEVKSDPRKKYKCNICPRGSSFPVPPGLVRVVVDLLSAFARAYNLKTHMATHDPNRLKPHVCPHRSCGRSFSRKHDLGRHLISIHRDESVCSSHHSASSKKSIGVEKGQRTWCESCGKSWVGRNTECDCNDVK</sequence>
<dbReference type="SMART" id="SM00355">
    <property type="entry name" value="ZnF_C2H2"/>
    <property type="match status" value="2"/>
</dbReference>
<evidence type="ECO:0000256" key="9">
    <source>
        <dbReference type="SAM" id="MobiDB-lite"/>
    </source>
</evidence>
<keyword evidence="5" id="KW-0805">Transcription regulation</keyword>
<evidence type="ECO:0000256" key="6">
    <source>
        <dbReference type="ARBA" id="ARBA00023163"/>
    </source>
</evidence>
<keyword evidence="7" id="KW-0539">Nucleus</keyword>
<dbReference type="EMBL" id="LATX01001501">
    <property type="protein sequence ID" value="KTB41175.1"/>
    <property type="molecule type" value="Genomic_DNA"/>
</dbReference>
<name>A0A0W0FXT9_MONRR</name>
<evidence type="ECO:0000256" key="2">
    <source>
        <dbReference type="ARBA" id="ARBA00022723"/>
    </source>
</evidence>
<dbReference type="GO" id="GO:0005634">
    <property type="term" value="C:nucleus"/>
    <property type="evidence" value="ECO:0007669"/>
    <property type="project" value="UniProtKB-SubCell"/>
</dbReference>
<dbReference type="GO" id="GO:0006357">
    <property type="term" value="P:regulation of transcription by RNA polymerase II"/>
    <property type="evidence" value="ECO:0007669"/>
    <property type="project" value="TreeGrafter"/>
</dbReference>
<reference evidence="11 12" key="1">
    <citation type="submission" date="2015-12" db="EMBL/GenBank/DDBJ databases">
        <title>Draft genome sequence of Moniliophthora roreri, the causal agent of frosty pod rot of cacao.</title>
        <authorList>
            <person name="Aime M.C."/>
            <person name="Diaz-Valderrama J.R."/>
            <person name="Kijpornyongpan T."/>
            <person name="Phillips-Mora W."/>
        </authorList>
    </citation>
    <scope>NUCLEOTIDE SEQUENCE [LARGE SCALE GENOMIC DNA]</scope>
    <source>
        <strain evidence="11 12">MCA 2952</strain>
    </source>
</reference>